<proteinExistence type="inferred from homology"/>
<evidence type="ECO:0000313" key="15">
    <source>
        <dbReference type="Proteomes" id="UP000887569"/>
    </source>
</evidence>
<feature type="binding site" evidence="12">
    <location>
        <begin position="281"/>
        <end position="284"/>
    </location>
    <ligand>
        <name>substrate</name>
    </ligand>
</feature>
<keyword evidence="15" id="KW-1185">Reference proteome</keyword>
<comment type="function">
    <text evidence="6">Cleaves the GlcNAc-Asn bond which joins oligosaccharides to the peptide of asparagine-linked glycoproteins.</text>
</comment>
<evidence type="ECO:0000256" key="3">
    <source>
        <dbReference type="ARBA" id="ARBA00022801"/>
    </source>
</evidence>
<dbReference type="EC" id="3.5.1.26" evidence="7"/>
<evidence type="ECO:0000256" key="5">
    <source>
        <dbReference type="ARBA" id="ARBA00050421"/>
    </source>
</evidence>
<accession>A0A915B0R6</accession>
<sequence>QYTFFLIKSVTTMPFPLKEILVMHIVMRRLLVMYCSLAVLVVTSASQMVITTWSAERFQSATERAWKTLRDSDDRIESLLDGLSECERLQCDGTVGFGGSPDESGETRLDALIFDGPGHKMGAVGSLRRVKSAARVAYAIMKYTKHSFLVGEAATKFAIEMGFKEESLSTNHSRRIFEDWLANKCQPNFRKGVVPDPRSHCGPYKPAELEQQCPEGGESCSKLERLSHDTIGMITVDSNGNIAAGTSTNGATHKVPGRIGDSPIPGAGAYVDNEIGAAAATGDGDIIMRFLPSYQAVESMRSGETAQKATEIAILRISKIYPNFSGALIAVNKNGEYAAACHGMPSFGYSFRDSYSKGVRVIVVKCL</sequence>
<reference evidence="16" key="1">
    <citation type="submission" date="2022-11" db="UniProtKB">
        <authorList>
            <consortium name="WormBaseParasite"/>
        </authorList>
    </citation>
    <scope>IDENTIFICATION</scope>
</reference>
<protein>
    <recommendedName>
        <fullName evidence="7">N(4)-(beta-N-acetylglucosaminyl)-L-asparaginase</fullName>
        <ecNumber evidence="7">3.5.1.26</ecNumber>
    </recommendedName>
    <alternativeName>
        <fullName evidence="9">Aspartylglucosaminidase</fullName>
    </alternativeName>
    <alternativeName>
        <fullName evidence="8">Glycosylasparaginase</fullName>
    </alternativeName>
    <alternativeName>
        <fullName evidence="10">N4-(N-acetyl-beta-glucosaminyl)-L-asparagine amidase</fullName>
    </alternativeName>
</protein>
<comment type="similarity">
    <text evidence="1">Belongs to the Ntn-hydrolase family.</text>
</comment>
<keyword evidence="14" id="KW-0812">Transmembrane</keyword>
<dbReference type="InterPro" id="IPR000246">
    <property type="entry name" value="Peptidase_T2"/>
</dbReference>
<dbReference type="GO" id="GO:0006508">
    <property type="term" value="P:proteolysis"/>
    <property type="evidence" value="ECO:0007669"/>
    <property type="project" value="UniProtKB-KW"/>
</dbReference>
<name>A0A915B0R6_PARUN</name>
<evidence type="ECO:0000256" key="6">
    <source>
        <dbReference type="ARBA" id="ARBA00053295"/>
    </source>
</evidence>
<evidence type="ECO:0000256" key="9">
    <source>
        <dbReference type="ARBA" id="ARBA00079301"/>
    </source>
</evidence>
<dbReference type="GO" id="GO:0008233">
    <property type="term" value="F:peptidase activity"/>
    <property type="evidence" value="ECO:0007669"/>
    <property type="project" value="UniProtKB-KW"/>
</dbReference>
<evidence type="ECO:0000256" key="14">
    <source>
        <dbReference type="SAM" id="Phobius"/>
    </source>
</evidence>
<evidence type="ECO:0000313" key="16">
    <source>
        <dbReference type="WBParaSite" id="PgR022X_g065_t06"/>
    </source>
</evidence>
<evidence type="ECO:0000256" key="4">
    <source>
        <dbReference type="ARBA" id="ARBA00022813"/>
    </source>
</evidence>
<dbReference type="Proteomes" id="UP000887569">
    <property type="component" value="Unplaced"/>
</dbReference>
<comment type="catalytic activity">
    <reaction evidence="5">
        <text>N(4)-(beta-N-acetyl-D-glucosaminyl)-L-asparagine + H2O = N-acetyl-beta-D-glucosaminylamine + L-aspartate + H(+)</text>
        <dbReference type="Rhea" id="RHEA:11544"/>
        <dbReference type="ChEBI" id="CHEBI:15377"/>
        <dbReference type="ChEBI" id="CHEBI:15378"/>
        <dbReference type="ChEBI" id="CHEBI:15947"/>
        <dbReference type="ChEBI" id="CHEBI:29991"/>
        <dbReference type="ChEBI" id="CHEBI:58080"/>
        <dbReference type="EC" id="3.5.1.26"/>
    </reaction>
</comment>
<evidence type="ECO:0000256" key="12">
    <source>
        <dbReference type="PIRSR" id="PIRSR600246-2"/>
    </source>
</evidence>
<dbReference type="GO" id="GO:0003948">
    <property type="term" value="F:N4-(beta-N-acetylglucosaminyl)-L-asparaginase activity"/>
    <property type="evidence" value="ECO:0007669"/>
    <property type="project" value="UniProtKB-EC"/>
</dbReference>
<dbReference type="CDD" id="cd04513">
    <property type="entry name" value="Glycosylasparaginase"/>
    <property type="match status" value="1"/>
</dbReference>
<feature type="site" description="Cleavage; by autolysis" evidence="13">
    <location>
        <begin position="229"/>
        <end position="230"/>
    </location>
</feature>
<evidence type="ECO:0000256" key="7">
    <source>
        <dbReference type="ARBA" id="ARBA00066729"/>
    </source>
</evidence>
<feature type="binding site" evidence="12">
    <location>
        <begin position="258"/>
        <end position="261"/>
    </location>
    <ligand>
        <name>substrate</name>
    </ligand>
</feature>
<evidence type="ECO:0000256" key="13">
    <source>
        <dbReference type="PIRSR" id="PIRSR600246-3"/>
    </source>
</evidence>
<keyword evidence="14" id="KW-0472">Membrane</keyword>
<feature type="transmembrane region" description="Helical" evidence="14">
    <location>
        <begin position="30"/>
        <end position="50"/>
    </location>
</feature>
<dbReference type="PANTHER" id="PTHR10188:SF6">
    <property type="entry name" value="N(4)-(BETA-N-ACETYLGLUCOSAMINYL)-L-ASPARAGINASE"/>
    <property type="match status" value="1"/>
</dbReference>
<feature type="active site" description="Nucleophile" evidence="11">
    <location>
        <position position="230"/>
    </location>
</feature>
<evidence type="ECO:0000256" key="2">
    <source>
        <dbReference type="ARBA" id="ARBA00022670"/>
    </source>
</evidence>
<dbReference type="FunFam" id="3.60.20.30:FF:000003">
    <property type="entry name" value="N(4)-(Beta-N-acetylglucosaminyl)-L-asparaginase isoform X1"/>
    <property type="match status" value="1"/>
</dbReference>
<dbReference type="GO" id="GO:0005764">
    <property type="term" value="C:lysosome"/>
    <property type="evidence" value="ECO:0007669"/>
    <property type="project" value="TreeGrafter"/>
</dbReference>
<keyword evidence="3" id="KW-0378">Hydrolase</keyword>
<dbReference type="WBParaSite" id="PgR022X_g065_t06">
    <property type="protein sequence ID" value="PgR022X_g065_t06"/>
    <property type="gene ID" value="PgR022X_g065"/>
</dbReference>
<dbReference type="SUPFAM" id="SSF56235">
    <property type="entry name" value="N-terminal nucleophile aminohydrolases (Ntn hydrolases)"/>
    <property type="match status" value="1"/>
</dbReference>
<organism evidence="15 16">
    <name type="scientific">Parascaris univalens</name>
    <name type="common">Nematode worm</name>
    <dbReference type="NCBI Taxonomy" id="6257"/>
    <lineage>
        <taxon>Eukaryota</taxon>
        <taxon>Metazoa</taxon>
        <taxon>Ecdysozoa</taxon>
        <taxon>Nematoda</taxon>
        <taxon>Chromadorea</taxon>
        <taxon>Rhabditida</taxon>
        <taxon>Spirurina</taxon>
        <taxon>Ascaridomorpha</taxon>
        <taxon>Ascaridoidea</taxon>
        <taxon>Ascarididae</taxon>
        <taxon>Parascaris</taxon>
    </lineage>
</organism>
<dbReference type="AlphaFoldDB" id="A0A915B0R6"/>
<dbReference type="Gene3D" id="3.60.20.30">
    <property type="entry name" value="(Glycosyl)asparaginase"/>
    <property type="match status" value="1"/>
</dbReference>
<keyword evidence="4" id="KW-0068">Autocatalytic cleavage</keyword>
<keyword evidence="14" id="KW-1133">Transmembrane helix</keyword>
<dbReference type="InterPro" id="IPR029055">
    <property type="entry name" value="Ntn_hydrolases_N"/>
</dbReference>
<evidence type="ECO:0000256" key="8">
    <source>
        <dbReference type="ARBA" id="ARBA00078726"/>
    </source>
</evidence>
<dbReference type="Pfam" id="PF01112">
    <property type="entry name" value="Asparaginase_2"/>
    <property type="match status" value="1"/>
</dbReference>
<dbReference type="PANTHER" id="PTHR10188">
    <property type="entry name" value="L-ASPARAGINASE"/>
    <property type="match status" value="1"/>
</dbReference>
<evidence type="ECO:0000256" key="11">
    <source>
        <dbReference type="PIRSR" id="PIRSR600246-1"/>
    </source>
</evidence>
<keyword evidence="2" id="KW-0645">Protease</keyword>
<evidence type="ECO:0000256" key="10">
    <source>
        <dbReference type="ARBA" id="ARBA00080645"/>
    </source>
</evidence>
<evidence type="ECO:0000256" key="1">
    <source>
        <dbReference type="ARBA" id="ARBA00010872"/>
    </source>
</evidence>